<name>A0A1G2PMP8_TERXR</name>
<dbReference type="Proteomes" id="UP000178690">
    <property type="component" value="Unassembled WGS sequence"/>
</dbReference>
<dbReference type="CDD" id="cd00063">
    <property type="entry name" value="FN3"/>
    <property type="match status" value="1"/>
</dbReference>
<evidence type="ECO:0000313" key="2">
    <source>
        <dbReference type="EMBL" id="OHA49596.1"/>
    </source>
</evidence>
<dbReference type="InterPro" id="IPR036116">
    <property type="entry name" value="FN3_sf"/>
</dbReference>
<dbReference type="STRING" id="1802363.A2682_03695"/>
<dbReference type="InterPro" id="IPR003961">
    <property type="entry name" value="FN3_dom"/>
</dbReference>
<dbReference type="SUPFAM" id="SSF49265">
    <property type="entry name" value="Fibronectin type III"/>
    <property type="match status" value="1"/>
</dbReference>
<feature type="compositionally biased region" description="Low complexity" evidence="1">
    <location>
        <begin position="382"/>
        <end position="394"/>
    </location>
</feature>
<accession>A0A1G2PMP8</accession>
<dbReference type="AlphaFoldDB" id="A0A1G2PMP8"/>
<dbReference type="EMBL" id="MHST01000007">
    <property type="protein sequence ID" value="OHA49596.1"/>
    <property type="molecule type" value="Genomic_DNA"/>
</dbReference>
<feature type="compositionally biased region" description="Polar residues" evidence="1">
    <location>
        <begin position="356"/>
        <end position="381"/>
    </location>
</feature>
<evidence type="ECO:0008006" key="4">
    <source>
        <dbReference type="Google" id="ProtNLM"/>
    </source>
</evidence>
<sequence>MARKILRRLALLFTLPALLFGPLGGGPVWLSPLPAEAAAPVFTNNGAAGGNVPQGNTNLVGLDITLPPIDADTFLDGDGDASTAAGAAGAIAAGDALVQLVNSGTTLCGNTNGATAPTNIVHDADGNCIGDVGVRTVILGADTGATNDLGSNTTSLIGFRDIDGNDGGTYSLAEDDDLYLDTDYSEKYNADTIDAVTVGNLGTAVNATDISGVQWWFDNGNGQFSPAEDTIADSVCPWNGASGHWECGDNVNVTYTVAGVALRIFVTFGIATTAVAGKTVQMRIPASFDFDGDGVFDTTDRGIFFSNNGGAATGNHDGPAGNIDNVGTATIILRASGNTSAPPPSSSDTSGGTSEPAPTNTETKTISSTDGGTVTETSANDGATATVTVEEGTTTEDTTFTVQAFTAQEVYAQKSLPSVLAMGAQSVFDISAAAGGQSVTTFAEKPLALSFTYQENRLAQGVSENDLRLATFDEAEKDWHVLEDAVLDTGTNRVTYDATHFSRFALVRPMDIALPSPPTDLSASVVSAAVRLAWQNPAEDFHHARILRSTAPDPSTLLRTNVQASQYDDATVLSGAKYYYAVAAVDRAGNISTAVQASIVASAAASPQALERAASPEDAAVADGELVRADGDSRVFVVRKRSGFTIIRHFVDAVVPTFYGHLGANFWAKVRSVGELGAARPAAWVRCGDCAGADSYRVWEVNADGSRHWMDMTWQHFVVHTGNDAAFTDAAISVINRQELEHYTPGPSVTFQP</sequence>
<proteinExistence type="predicted"/>
<evidence type="ECO:0000256" key="1">
    <source>
        <dbReference type="SAM" id="MobiDB-lite"/>
    </source>
</evidence>
<organism evidence="2 3">
    <name type="scientific">Terrybacteria sp. (strain RIFCSPHIGHO2_01_FULL_58_15)</name>
    <dbReference type="NCBI Taxonomy" id="1802363"/>
    <lineage>
        <taxon>Bacteria</taxon>
        <taxon>Candidatus Terryibacteriota</taxon>
    </lineage>
</organism>
<feature type="region of interest" description="Disordered" evidence="1">
    <location>
        <begin position="335"/>
        <end position="394"/>
    </location>
</feature>
<reference evidence="2 3" key="1">
    <citation type="journal article" date="2016" name="Nat. Commun.">
        <title>Thousands of microbial genomes shed light on interconnected biogeochemical processes in an aquifer system.</title>
        <authorList>
            <person name="Anantharaman K."/>
            <person name="Brown C.T."/>
            <person name="Hug L.A."/>
            <person name="Sharon I."/>
            <person name="Castelle C.J."/>
            <person name="Probst A.J."/>
            <person name="Thomas B.C."/>
            <person name="Singh A."/>
            <person name="Wilkins M.J."/>
            <person name="Karaoz U."/>
            <person name="Brodie E.L."/>
            <person name="Williams K.H."/>
            <person name="Hubbard S.S."/>
            <person name="Banfield J.F."/>
        </authorList>
    </citation>
    <scope>NUCLEOTIDE SEQUENCE [LARGE SCALE GENOMIC DNA]</scope>
    <source>
        <strain evidence="3">RIFCSPHIGHO2_01_FULL_58_15</strain>
    </source>
</reference>
<dbReference type="Gene3D" id="2.60.40.10">
    <property type="entry name" value="Immunoglobulins"/>
    <property type="match status" value="1"/>
</dbReference>
<dbReference type="InterPro" id="IPR013783">
    <property type="entry name" value="Ig-like_fold"/>
</dbReference>
<comment type="caution">
    <text evidence="2">The sequence shown here is derived from an EMBL/GenBank/DDBJ whole genome shotgun (WGS) entry which is preliminary data.</text>
</comment>
<gene>
    <name evidence="2" type="ORF">A2682_03695</name>
</gene>
<protein>
    <recommendedName>
        <fullName evidence="4">Fibronectin type-III domain-containing protein</fullName>
    </recommendedName>
</protein>
<evidence type="ECO:0000313" key="3">
    <source>
        <dbReference type="Proteomes" id="UP000178690"/>
    </source>
</evidence>